<feature type="region of interest" description="Disordered" evidence="1">
    <location>
        <begin position="454"/>
        <end position="497"/>
    </location>
</feature>
<evidence type="ECO:0000256" key="1">
    <source>
        <dbReference type="SAM" id="MobiDB-lite"/>
    </source>
</evidence>
<keyword evidence="3" id="KW-1185">Reference proteome</keyword>
<feature type="region of interest" description="Disordered" evidence="1">
    <location>
        <begin position="185"/>
        <end position="241"/>
    </location>
</feature>
<comment type="caution">
    <text evidence="2">The sequence shown here is derived from an EMBL/GenBank/DDBJ whole genome shotgun (WGS) entry which is preliminary data.</text>
</comment>
<feature type="compositionally biased region" description="Polar residues" evidence="1">
    <location>
        <begin position="126"/>
        <end position="136"/>
    </location>
</feature>
<organism evidence="2 3">
    <name type="scientific">Datura stramonium</name>
    <name type="common">Jimsonweed</name>
    <name type="synonym">Common thornapple</name>
    <dbReference type="NCBI Taxonomy" id="4076"/>
    <lineage>
        <taxon>Eukaryota</taxon>
        <taxon>Viridiplantae</taxon>
        <taxon>Streptophyta</taxon>
        <taxon>Embryophyta</taxon>
        <taxon>Tracheophyta</taxon>
        <taxon>Spermatophyta</taxon>
        <taxon>Magnoliopsida</taxon>
        <taxon>eudicotyledons</taxon>
        <taxon>Gunneridae</taxon>
        <taxon>Pentapetalae</taxon>
        <taxon>asterids</taxon>
        <taxon>lamiids</taxon>
        <taxon>Solanales</taxon>
        <taxon>Solanaceae</taxon>
        <taxon>Solanoideae</taxon>
        <taxon>Datureae</taxon>
        <taxon>Datura</taxon>
    </lineage>
</organism>
<feature type="region of interest" description="Disordered" evidence="1">
    <location>
        <begin position="101"/>
        <end position="136"/>
    </location>
</feature>
<dbReference type="Proteomes" id="UP000823775">
    <property type="component" value="Unassembled WGS sequence"/>
</dbReference>
<name>A0ABS8VGV0_DATST</name>
<evidence type="ECO:0000313" key="3">
    <source>
        <dbReference type="Proteomes" id="UP000823775"/>
    </source>
</evidence>
<dbReference type="EMBL" id="JACEIK010004723">
    <property type="protein sequence ID" value="MCD9646233.1"/>
    <property type="molecule type" value="Genomic_DNA"/>
</dbReference>
<proteinExistence type="predicted"/>
<feature type="compositionally biased region" description="Basic residues" evidence="1">
    <location>
        <begin position="488"/>
        <end position="497"/>
    </location>
</feature>
<feature type="compositionally biased region" description="Basic and acidic residues" evidence="1">
    <location>
        <begin position="1"/>
        <end position="20"/>
    </location>
</feature>
<sequence length="497" mass="54498">MEIHASTHGVDDRSHHDLHAHQFSGRSNLPIERSGRSKNPEILHCLPDNRDHLSPDSGEILHISPIGVCSLPQVRPTLQFLAKTDEEIAGNEQLKVHGNFPTVDGDIQATPKPKNQHQQERKEEMSTTIIKSPSTDLSLSESTAMAISGHAGAAIGKFSNGCCAASSYQGITSDLPLHTNTSLQVSNGAKEKIPVNPKESNPQNPKEKDPHNPNEIIPKNSKQQIHNHKKQNNGKTDKLASQKQIYVARTSTSVVQIVADTSPFPHGSPAIINTVLDPLPHGSPVSLLDVGVVGGKADDAQTPGKRQVTPEIQEDIDEADHFIYDHPHEATRVQNNSDDQIPNRLHSIIEREEDPEEVDHFIYGQTQQNHTPDPGTPIENPTPIACDPPDPVFAVCNLNTLGNRDFEVDEYRQVISEDETDYDSKEEPKNTTDDAHAMKLLQTFGATTSQISETQVKEVTDRQGLSPRGASHFSHGFGTGPPSTTTRLKVKTHHPHD</sequence>
<feature type="region of interest" description="Disordered" evidence="1">
    <location>
        <begin position="1"/>
        <end position="50"/>
    </location>
</feature>
<gene>
    <name evidence="2" type="ORF">HAX54_035921</name>
</gene>
<protein>
    <submittedName>
        <fullName evidence="2">Uncharacterized protein</fullName>
    </submittedName>
</protein>
<feature type="compositionally biased region" description="Basic and acidic residues" evidence="1">
    <location>
        <begin position="33"/>
        <end position="50"/>
    </location>
</feature>
<accession>A0ABS8VGV0</accession>
<evidence type="ECO:0000313" key="2">
    <source>
        <dbReference type="EMBL" id="MCD9646233.1"/>
    </source>
</evidence>
<reference evidence="2 3" key="1">
    <citation type="journal article" date="2021" name="BMC Genomics">
        <title>Datura genome reveals duplications of psychoactive alkaloid biosynthetic genes and high mutation rate following tissue culture.</title>
        <authorList>
            <person name="Rajewski A."/>
            <person name="Carter-House D."/>
            <person name="Stajich J."/>
            <person name="Litt A."/>
        </authorList>
    </citation>
    <scope>NUCLEOTIDE SEQUENCE [LARGE SCALE GENOMIC DNA]</scope>
    <source>
        <strain evidence="2">AR-01</strain>
    </source>
</reference>